<dbReference type="InterPro" id="IPR001162">
    <property type="entry name" value="UvrC_RNase_H_dom"/>
</dbReference>
<dbReference type="CDD" id="cd10434">
    <property type="entry name" value="GIY-YIG_UvrC_Cho"/>
    <property type="match status" value="1"/>
</dbReference>
<keyword evidence="3" id="KW-0228">DNA excision</keyword>
<dbReference type="PANTHER" id="PTHR30562:SF1">
    <property type="entry name" value="UVRABC SYSTEM PROTEIN C"/>
    <property type="match status" value="1"/>
</dbReference>
<organism evidence="9 10">
    <name type="scientific">Candidatus Roizmanbacteria bacterium CG11_big_fil_rev_8_21_14_0_20_35_14</name>
    <dbReference type="NCBI Taxonomy" id="1974855"/>
    <lineage>
        <taxon>Bacteria</taxon>
        <taxon>Candidatus Roizmaniibacteriota</taxon>
    </lineage>
</organism>
<evidence type="ECO:0008006" key="11">
    <source>
        <dbReference type="Google" id="ProtNLM"/>
    </source>
</evidence>
<keyword evidence="5" id="KW-0234">DNA repair</keyword>
<dbReference type="SUPFAM" id="SSF82771">
    <property type="entry name" value="GIY-YIG endonuclease"/>
    <property type="match status" value="1"/>
</dbReference>
<dbReference type="InterPro" id="IPR047296">
    <property type="entry name" value="GIY-YIG_UvrC_Cho"/>
</dbReference>
<dbReference type="PANTHER" id="PTHR30562">
    <property type="entry name" value="UVRC/OXIDOREDUCTASE"/>
    <property type="match status" value="1"/>
</dbReference>
<dbReference type="InterPro" id="IPR050066">
    <property type="entry name" value="UvrABC_protein_C"/>
</dbReference>
<gene>
    <name evidence="9" type="ORF">COV86_03240</name>
</gene>
<dbReference type="FunFam" id="3.40.1440.10:FF:000001">
    <property type="entry name" value="UvrABC system protein C"/>
    <property type="match status" value="1"/>
</dbReference>
<dbReference type="Gene3D" id="3.30.420.340">
    <property type="entry name" value="UvrC, RNAse H endonuclease domain"/>
    <property type="match status" value="1"/>
</dbReference>
<dbReference type="Gene3D" id="3.40.1440.10">
    <property type="entry name" value="GIY-YIG endonuclease"/>
    <property type="match status" value="1"/>
</dbReference>
<keyword evidence="1" id="KW-0963">Cytoplasm</keyword>
<dbReference type="SMART" id="SM00465">
    <property type="entry name" value="GIYc"/>
    <property type="match status" value="1"/>
</dbReference>
<name>A0A2H0KMC7_9BACT</name>
<dbReference type="InterPro" id="IPR000305">
    <property type="entry name" value="GIY-YIG_endonuc"/>
</dbReference>
<evidence type="ECO:0000259" key="6">
    <source>
        <dbReference type="PROSITE" id="PS50151"/>
    </source>
</evidence>
<dbReference type="Pfam" id="PF01541">
    <property type="entry name" value="GIY-YIG"/>
    <property type="match status" value="1"/>
</dbReference>
<dbReference type="PROSITE" id="PS50165">
    <property type="entry name" value="UVRC"/>
    <property type="match status" value="1"/>
</dbReference>
<dbReference type="PROSITE" id="PS50164">
    <property type="entry name" value="GIY_YIG"/>
    <property type="match status" value="1"/>
</dbReference>
<keyword evidence="2" id="KW-0227">DNA damage</keyword>
<evidence type="ECO:0000259" key="7">
    <source>
        <dbReference type="PROSITE" id="PS50164"/>
    </source>
</evidence>
<dbReference type="InterPro" id="IPR036876">
    <property type="entry name" value="UVR_dom_sf"/>
</dbReference>
<comment type="caution">
    <text evidence="9">The sequence shown here is derived from an EMBL/GenBank/DDBJ whole genome shotgun (WGS) entry which is preliminary data.</text>
</comment>
<dbReference type="InterPro" id="IPR035901">
    <property type="entry name" value="GIY-YIG_endonuc_sf"/>
</dbReference>
<dbReference type="PROSITE" id="PS50151">
    <property type="entry name" value="UVR"/>
    <property type="match status" value="1"/>
</dbReference>
<evidence type="ECO:0000313" key="10">
    <source>
        <dbReference type="Proteomes" id="UP000229570"/>
    </source>
</evidence>
<evidence type="ECO:0000256" key="3">
    <source>
        <dbReference type="ARBA" id="ARBA00022769"/>
    </source>
</evidence>
<evidence type="ECO:0000259" key="8">
    <source>
        <dbReference type="PROSITE" id="PS50165"/>
    </source>
</evidence>
<evidence type="ECO:0000256" key="5">
    <source>
        <dbReference type="ARBA" id="ARBA00023204"/>
    </source>
</evidence>
<feature type="domain" description="UvrC family homology region profile" evidence="8">
    <location>
        <begin position="274"/>
        <end position="362"/>
    </location>
</feature>
<protein>
    <recommendedName>
        <fullName evidence="11">Excinuclease ABC subunit C</fullName>
    </recommendedName>
</protein>
<evidence type="ECO:0000256" key="2">
    <source>
        <dbReference type="ARBA" id="ARBA00022763"/>
    </source>
</evidence>
<dbReference type="GO" id="GO:0006289">
    <property type="term" value="P:nucleotide-excision repair"/>
    <property type="evidence" value="ECO:0007669"/>
    <property type="project" value="InterPro"/>
</dbReference>
<dbReference type="GO" id="GO:0009381">
    <property type="term" value="F:excinuclease ABC activity"/>
    <property type="evidence" value="ECO:0007669"/>
    <property type="project" value="InterPro"/>
</dbReference>
<dbReference type="InterPro" id="IPR001943">
    <property type="entry name" value="UVR_dom"/>
</dbReference>
<accession>A0A2H0KMC7</accession>
<dbReference type="EMBL" id="PCVL01000045">
    <property type="protein sequence ID" value="PIQ72395.1"/>
    <property type="molecule type" value="Genomic_DNA"/>
</dbReference>
<feature type="domain" description="GIY-YIG" evidence="7">
    <location>
        <begin position="12"/>
        <end position="89"/>
    </location>
</feature>
<dbReference type="InterPro" id="IPR038476">
    <property type="entry name" value="UvrC_RNase_H_dom_sf"/>
</dbReference>
<dbReference type="SUPFAM" id="SSF46600">
    <property type="entry name" value="C-terminal UvrC-binding domain of UvrB"/>
    <property type="match status" value="1"/>
</dbReference>
<sequence>MIIREKIHNLPSIFGVYLFKKGEQVLYVGKSVNIKARVKSHLENAKLDRKESLIITNSTHIETIVVENEFQSLILESQLIKKYRPKYNVVWKDDKSYLYIKVTVKDEYPKVLLSRKEDDHMSLYFGPFSSVKVVESLINDIRHIIPFCTQKNLSKAACFYSKINLCNPCPNFINQSRDKSRPVLKRLYRKNIRKVVKILNGGVIGILNELYRQLKEATKKEDYEKAITIRNKIFRLERLINHPISEARTIHELSLQKNNQLPAFLQEMNKYFPKLDDLTRIEAYDISNLKESNQVGSMVVLNDGVIDKKEYRRFKIKNQSLRSDFDRLKEVIERRFKTDWPYPNLVVVDGGRPQVNVVIKTLKKINKPIPVLGIAKNPDRLVIGINSYPTIRFPQRNQVFNIVRLIRDESHRFAKKYHLHLRRREFLI</sequence>
<dbReference type="Pfam" id="PF08459">
    <property type="entry name" value="UvrC_RNaseH_dom"/>
    <property type="match status" value="1"/>
</dbReference>
<feature type="domain" description="UVR" evidence="6">
    <location>
        <begin position="204"/>
        <end position="239"/>
    </location>
</feature>
<dbReference type="GO" id="GO:0009380">
    <property type="term" value="C:excinuclease repair complex"/>
    <property type="evidence" value="ECO:0007669"/>
    <property type="project" value="TreeGrafter"/>
</dbReference>
<evidence type="ECO:0000256" key="1">
    <source>
        <dbReference type="ARBA" id="ARBA00022490"/>
    </source>
</evidence>
<dbReference type="Proteomes" id="UP000229570">
    <property type="component" value="Unassembled WGS sequence"/>
</dbReference>
<evidence type="ECO:0000313" key="9">
    <source>
        <dbReference type="EMBL" id="PIQ72395.1"/>
    </source>
</evidence>
<dbReference type="Pfam" id="PF02151">
    <property type="entry name" value="UVR"/>
    <property type="match status" value="1"/>
</dbReference>
<evidence type="ECO:0000256" key="4">
    <source>
        <dbReference type="ARBA" id="ARBA00022881"/>
    </source>
</evidence>
<keyword evidence="4" id="KW-0267">Excision nuclease</keyword>
<dbReference type="AlphaFoldDB" id="A0A2H0KMC7"/>
<proteinExistence type="predicted"/>
<reference evidence="9 10" key="1">
    <citation type="submission" date="2017-09" db="EMBL/GenBank/DDBJ databases">
        <title>Depth-based differentiation of microbial function through sediment-hosted aquifers and enrichment of novel symbionts in the deep terrestrial subsurface.</title>
        <authorList>
            <person name="Probst A.J."/>
            <person name="Ladd B."/>
            <person name="Jarett J.K."/>
            <person name="Geller-Mcgrath D.E."/>
            <person name="Sieber C.M."/>
            <person name="Emerson J.B."/>
            <person name="Anantharaman K."/>
            <person name="Thomas B.C."/>
            <person name="Malmstrom R."/>
            <person name="Stieglmeier M."/>
            <person name="Klingl A."/>
            <person name="Woyke T."/>
            <person name="Ryan C.M."/>
            <person name="Banfield J.F."/>
        </authorList>
    </citation>
    <scope>NUCLEOTIDE SEQUENCE [LARGE SCALE GENOMIC DNA]</scope>
    <source>
        <strain evidence="9">CG11_big_fil_rev_8_21_14_0_20_35_14</strain>
    </source>
</reference>